<keyword evidence="3" id="KW-1185">Reference proteome</keyword>
<evidence type="ECO:0000313" key="3">
    <source>
        <dbReference type="Proteomes" id="UP001362999"/>
    </source>
</evidence>
<reference evidence="2 3" key="1">
    <citation type="journal article" date="2024" name="J Genomics">
        <title>Draft genome sequencing and assembly of Favolaschia claudopus CIRM-BRFM 2984 isolated from oak limbs.</title>
        <authorList>
            <person name="Navarro D."/>
            <person name="Drula E."/>
            <person name="Chaduli D."/>
            <person name="Cazenave R."/>
            <person name="Ahrendt S."/>
            <person name="Wang J."/>
            <person name="Lipzen A."/>
            <person name="Daum C."/>
            <person name="Barry K."/>
            <person name="Grigoriev I.V."/>
            <person name="Favel A."/>
            <person name="Rosso M.N."/>
            <person name="Martin F."/>
        </authorList>
    </citation>
    <scope>NUCLEOTIDE SEQUENCE [LARGE SCALE GENOMIC DNA]</scope>
    <source>
        <strain evidence="2 3">CIRM-BRFM 2984</strain>
    </source>
</reference>
<feature type="compositionally biased region" description="Low complexity" evidence="1">
    <location>
        <begin position="202"/>
        <end position="215"/>
    </location>
</feature>
<dbReference type="Proteomes" id="UP001362999">
    <property type="component" value="Unassembled WGS sequence"/>
</dbReference>
<gene>
    <name evidence="2" type="ORF">R3P38DRAFT_1096211</name>
</gene>
<name>A0AAW0BAL9_9AGAR</name>
<sequence>MANILARFRRRTKSWFGVSALGDSGVPFHSAPKTIPTLQVPPELESPALEKRIHPDLDSLVANWDPSVVSAFTNDSSAILDSTLLPSPPFATALRPRIRRQSVAGLAYDAESLEDASELSAPFPSNVQSADSTRARRLMKRIAGSSRLSSVSSSPALTSTAAGWSTFGRRAKKPHDCDTNRSCLHDFIEYGRGSPTPSQGTSFSRSASLSRGSSRTSIGASSFRLEQSVNYSYDGHEDSDLVAASCDIPFPSSGFAFGCRS</sequence>
<dbReference type="EMBL" id="JAWWNJ010000036">
    <property type="protein sequence ID" value="KAK7023072.1"/>
    <property type="molecule type" value="Genomic_DNA"/>
</dbReference>
<dbReference type="AlphaFoldDB" id="A0AAW0BAL9"/>
<evidence type="ECO:0000256" key="1">
    <source>
        <dbReference type="SAM" id="MobiDB-lite"/>
    </source>
</evidence>
<feature type="region of interest" description="Disordered" evidence="1">
    <location>
        <begin position="194"/>
        <end position="215"/>
    </location>
</feature>
<protein>
    <submittedName>
        <fullName evidence="2">Uncharacterized protein</fullName>
    </submittedName>
</protein>
<evidence type="ECO:0000313" key="2">
    <source>
        <dbReference type="EMBL" id="KAK7023072.1"/>
    </source>
</evidence>
<accession>A0AAW0BAL9</accession>
<organism evidence="2 3">
    <name type="scientific">Favolaschia claudopus</name>
    <dbReference type="NCBI Taxonomy" id="2862362"/>
    <lineage>
        <taxon>Eukaryota</taxon>
        <taxon>Fungi</taxon>
        <taxon>Dikarya</taxon>
        <taxon>Basidiomycota</taxon>
        <taxon>Agaricomycotina</taxon>
        <taxon>Agaricomycetes</taxon>
        <taxon>Agaricomycetidae</taxon>
        <taxon>Agaricales</taxon>
        <taxon>Marasmiineae</taxon>
        <taxon>Mycenaceae</taxon>
        <taxon>Favolaschia</taxon>
    </lineage>
</organism>
<proteinExistence type="predicted"/>
<comment type="caution">
    <text evidence="2">The sequence shown here is derived from an EMBL/GenBank/DDBJ whole genome shotgun (WGS) entry which is preliminary data.</text>
</comment>